<keyword evidence="3" id="KW-1003">Cell membrane</keyword>
<evidence type="ECO:0000259" key="10">
    <source>
        <dbReference type="PROSITE" id="PS50928"/>
    </source>
</evidence>
<protein>
    <submittedName>
        <fullName evidence="11">Oligopeptide transport system permease protein OppB (TC 3.A.1.5.1)</fullName>
    </submittedName>
</protein>
<organism evidence="11 12">
    <name type="scientific">Brenneria goodwinii</name>
    <dbReference type="NCBI Taxonomy" id="1109412"/>
    <lineage>
        <taxon>Bacteria</taxon>
        <taxon>Pseudomonadati</taxon>
        <taxon>Pseudomonadota</taxon>
        <taxon>Gammaproteobacteria</taxon>
        <taxon>Enterobacterales</taxon>
        <taxon>Pectobacteriaceae</taxon>
        <taxon>Brenneria</taxon>
    </lineage>
</organism>
<comment type="similarity">
    <text evidence="8">Belongs to the binding-protein-dependent transport system permease family. OppBC subfamily.</text>
</comment>
<keyword evidence="4" id="KW-0997">Cell inner membrane</keyword>
<dbReference type="AlphaFoldDB" id="A0A0G4JRV4"/>
<feature type="transmembrane region" description="Helical" evidence="9">
    <location>
        <begin position="287"/>
        <end position="313"/>
    </location>
</feature>
<evidence type="ECO:0000313" key="12">
    <source>
        <dbReference type="Proteomes" id="UP000044377"/>
    </source>
</evidence>
<evidence type="ECO:0000256" key="4">
    <source>
        <dbReference type="ARBA" id="ARBA00022519"/>
    </source>
</evidence>
<dbReference type="Proteomes" id="UP000044377">
    <property type="component" value="Unassembled WGS sequence"/>
</dbReference>
<evidence type="ECO:0000256" key="5">
    <source>
        <dbReference type="ARBA" id="ARBA00022692"/>
    </source>
</evidence>
<name>A0A0G4JRV4_9GAMM</name>
<comment type="subcellular location">
    <subcellularLocation>
        <location evidence="1">Cell inner membrane</location>
        <topology evidence="1">Multi-pass membrane protein</topology>
    </subcellularLocation>
    <subcellularLocation>
        <location evidence="9">Cell membrane</location>
        <topology evidence="9">Multi-pass membrane protein</topology>
    </subcellularLocation>
</comment>
<evidence type="ECO:0000256" key="2">
    <source>
        <dbReference type="ARBA" id="ARBA00022448"/>
    </source>
</evidence>
<feature type="domain" description="ABC transmembrane type-1" evidence="10">
    <location>
        <begin position="110"/>
        <end position="310"/>
    </location>
</feature>
<dbReference type="Gene3D" id="1.10.3720.10">
    <property type="entry name" value="MetI-like"/>
    <property type="match status" value="1"/>
</dbReference>
<evidence type="ECO:0000256" key="6">
    <source>
        <dbReference type="ARBA" id="ARBA00022989"/>
    </source>
</evidence>
<evidence type="ECO:0000256" key="7">
    <source>
        <dbReference type="ARBA" id="ARBA00023136"/>
    </source>
</evidence>
<keyword evidence="5 9" id="KW-0812">Transmembrane</keyword>
<dbReference type="EMBL" id="CGIG01000001">
    <property type="protein sequence ID" value="CPR14613.1"/>
    <property type="molecule type" value="Genomic_DNA"/>
</dbReference>
<evidence type="ECO:0000256" key="3">
    <source>
        <dbReference type="ARBA" id="ARBA00022475"/>
    </source>
</evidence>
<feature type="transmembrane region" description="Helical" evidence="9">
    <location>
        <begin position="148"/>
        <end position="171"/>
    </location>
</feature>
<keyword evidence="7 9" id="KW-0472">Membrane</keyword>
<dbReference type="PROSITE" id="PS50928">
    <property type="entry name" value="ABC_TM1"/>
    <property type="match status" value="1"/>
</dbReference>
<keyword evidence="6 9" id="KW-1133">Transmembrane helix</keyword>
<sequence length="326" mass="35365">MQNRISTMSGLNANLAGYAKRLLTILAVLWGAATLTFIAVKLIPGDPIAILSGGDNVVDDAYRAELTRQFGLDRPLWIQYLRYCAQALQGDFGISYQYRQPVLPVIADAMRETLPLALGGITLALILAVVSALVTAGRYHGLRRAVSWLELTLLSTPVYWIGIVLLSIFSFHLQWFPVTGNDGLISLALPVITLSLPLAAILSQVLRDGLEEALSQPFALTVRTRGVSETWLRIRHALRHAALAASTLTGTLLAGVLAGSVLTETVFGRAGIGQITLQAIETRDMPLVLGIVMLSALLFVVINLLVDALYLIIDPRLRKKANAHEQ</sequence>
<gene>
    <name evidence="11" type="ORF">BN1221_01028</name>
</gene>
<dbReference type="SUPFAM" id="SSF161098">
    <property type="entry name" value="MetI-like"/>
    <property type="match status" value="1"/>
</dbReference>
<proteinExistence type="inferred from homology"/>
<dbReference type="Pfam" id="PF00528">
    <property type="entry name" value="BPD_transp_1"/>
    <property type="match status" value="1"/>
</dbReference>
<evidence type="ECO:0000313" key="11">
    <source>
        <dbReference type="EMBL" id="CPR14613.1"/>
    </source>
</evidence>
<dbReference type="PANTHER" id="PTHR43163:SF6">
    <property type="entry name" value="DIPEPTIDE TRANSPORT SYSTEM PERMEASE PROTEIN DPPB-RELATED"/>
    <property type="match status" value="1"/>
</dbReference>
<feature type="transmembrane region" description="Helical" evidence="9">
    <location>
        <begin position="116"/>
        <end position="136"/>
    </location>
</feature>
<dbReference type="InterPro" id="IPR035906">
    <property type="entry name" value="MetI-like_sf"/>
</dbReference>
<dbReference type="PANTHER" id="PTHR43163">
    <property type="entry name" value="DIPEPTIDE TRANSPORT SYSTEM PERMEASE PROTEIN DPPB-RELATED"/>
    <property type="match status" value="1"/>
</dbReference>
<accession>A0A0G4JRV4</accession>
<keyword evidence="12" id="KW-1185">Reference proteome</keyword>
<keyword evidence="2 9" id="KW-0813">Transport</keyword>
<dbReference type="CDD" id="cd06261">
    <property type="entry name" value="TM_PBP2"/>
    <property type="match status" value="1"/>
</dbReference>
<reference evidence="12" key="1">
    <citation type="submission" date="2015-01" db="EMBL/GenBank/DDBJ databases">
        <authorList>
            <person name="Paterson Steve"/>
        </authorList>
    </citation>
    <scope>NUCLEOTIDE SEQUENCE [LARGE SCALE GENOMIC DNA]</scope>
    <source>
        <strain evidence="12">OBR1</strain>
    </source>
</reference>
<dbReference type="GO" id="GO:0071916">
    <property type="term" value="F:dipeptide transmembrane transporter activity"/>
    <property type="evidence" value="ECO:0007669"/>
    <property type="project" value="TreeGrafter"/>
</dbReference>
<dbReference type="InterPro" id="IPR000515">
    <property type="entry name" value="MetI-like"/>
</dbReference>
<evidence type="ECO:0000256" key="8">
    <source>
        <dbReference type="ARBA" id="ARBA00024202"/>
    </source>
</evidence>
<feature type="transmembrane region" description="Helical" evidence="9">
    <location>
        <begin position="183"/>
        <end position="202"/>
    </location>
</feature>
<feature type="transmembrane region" description="Helical" evidence="9">
    <location>
        <begin position="21"/>
        <end position="43"/>
    </location>
</feature>
<dbReference type="STRING" id="1109412.BN1221_01028"/>
<feature type="transmembrane region" description="Helical" evidence="9">
    <location>
        <begin position="241"/>
        <end position="262"/>
    </location>
</feature>
<evidence type="ECO:0000256" key="1">
    <source>
        <dbReference type="ARBA" id="ARBA00004429"/>
    </source>
</evidence>
<dbReference type="GO" id="GO:0005886">
    <property type="term" value="C:plasma membrane"/>
    <property type="evidence" value="ECO:0007669"/>
    <property type="project" value="UniProtKB-SubCell"/>
</dbReference>
<evidence type="ECO:0000256" key="9">
    <source>
        <dbReference type="RuleBase" id="RU363032"/>
    </source>
</evidence>